<evidence type="ECO:0000313" key="3">
    <source>
        <dbReference type="Proteomes" id="UP001597304"/>
    </source>
</evidence>
<accession>A0ABW4KVX1</accession>
<keyword evidence="1" id="KW-0472">Membrane</keyword>
<keyword evidence="3" id="KW-1185">Reference proteome</keyword>
<dbReference type="Proteomes" id="UP001597304">
    <property type="component" value="Unassembled WGS sequence"/>
</dbReference>
<proteinExistence type="predicted"/>
<dbReference type="EMBL" id="JBHUEJ010000027">
    <property type="protein sequence ID" value="MFD1711443.1"/>
    <property type="molecule type" value="Genomic_DNA"/>
</dbReference>
<gene>
    <name evidence="2" type="ORF">ACFSF0_12550</name>
</gene>
<protein>
    <submittedName>
        <fullName evidence="2">DUF4230 domain-containing protein</fullName>
    </submittedName>
</protein>
<name>A0ABW4KVX1_9BURK</name>
<evidence type="ECO:0000313" key="2">
    <source>
        <dbReference type="EMBL" id="MFD1711443.1"/>
    </source>
</evidence>
<feature type="transmembrane region" description="Helical" evidence="1">
    <location>
        <begin position="21"/>
        <end position="38"/>
    </location>
</feature>
<evidence type="ECO:0000256" key="1">
    <source>
        <dbReference type="SAM" id="Phobius"/>
    </source>
</evidence>
<sequence>MDVRPDASLASKSGAPRRWRLWLALSLLANAALAVWLWRAQPPAPLPPPTEVGRAVVLRTPGGKLEVSELRQTESFEVSRDHDVLGVPMGSTFSRVRVPAHYRYHVELAPEWRVRVLPDGGVRVVAPRVKPSLPVAIDTAQIQAESRGLWSLFTGPAQVQALERSITAQLARKAATAPMLERQREAARKTVAEFVTKWLMTQSAWRPHAGQPVQVLFADEPIEALDAACGSQPDCVAQWMNTTGL</sequence>
<keyword evidence="1" id="KW-1133">Transmembrane helix</keyword>
<organism evidence="2 3">
    <name type="scientific">Ottowia flava</name>
    <dbReference type="NCBI Taxonomy" id="2675430"/>
    <lineage>
        <taxon>Bacteria</taxon>
        <taxon>Pseudomonadati</taxon>
        <taxon>Pseudomonadota</taxon>
        <taxon>Betaproteobacteria</taxon>
        <taxon>Burkholderiales</taxon>
        <taxon>Comamonadaceae</taxon>
        <taxon>Ottowia</taxon>
    </lineage>
</organism>
<reference evidence="3" key="1">
    <citation type="journal article" date="2019" name="Int. J. Syst. Evol. Microbiol.">
        <title>The Global Catalogue of Microorganisms (GCM) 10K type strain sequencing project: providing services to taxonomists for standard genome sequencing and annotation.</title>
        <authorList>
            <consortium name="The Broad Institute Genomics Platform"/>
            <consortium name="The Broad Institute Genome Sequencing Center for Infectious Disease"/>
            <person name="Wu L."/>
            <person name="Ma J."/>
        </authorList>
    </citation>
    <scope>NUCLEOTIDE SEQUENCE [LARGE SCALE GENOMIC DNA]</scope>
    <source>
        <strain evidence="3">LMG 29247</strain>
    </source>
</reference>
<keyword evidence="1" id="KW-0812">Transmembrane</keyword>
<comment type="caution">
    <text evidence="2">The sequence shown here is derived from an EMBL/GenBank/DDBJ whole genome shotgun (WGS) entry which is preliminary data.</text>
</comment>
<dbReference type="RefSeq" id="WP_147913761.1">
    <property type="nucleotide sequence ID" value="NZ_JBHUEJ010000027.1"/>
</dbReference>